<dbReference type="AlphaFoldDB" id="A0A1H7RHW9"/>
<feature type="compositionally biased region" description="Polar residues" evidence="1">
    <location>
        <begin position="1"/>
        <end position="13"/>
    </location>
</feature>
<dbReference type="EMBL" id="FOAA01000023">
    <property type="protein sequence ID" value="SEL59434.1"/>
    <property type="molecule type" value="Genomic_DNA"/>
</dbReference>
<organism evidence="2 3">
    <name type="scientific">Ectothiorhodospira marina</name>
    <dbReference type="NCBI Taxonomy" id="1396821"/>
    <lineage>
        <taxon>Bacteria</taxon>
        <taxon>Pseudomonadati</taxon>
        <taxon>Pseudomonadota</taxon>
        <taxon>Gammaproteobacteria</taxon>
        <taxon>Chromatiales</taxon>
        <taxon>Ectothiorhodospiraceae</taxon>
        <taxon>Ectothiorhodospira</taxon>
    </lineage>
</organism>
<sequence>MSGLKTTTLTLEQMRSRRAQGESKTDWARLKREVEAGVEPTDDEDSPDATQKLREVVEKRQVGRPAGSGTKEQVSIRFDRDVLRAFRSAGPGWQTRMNEALKDWLKTHSPR</sequence>
<keyword evidence="3" id="KW-1185">Reference proteome</keyword>
<dbReference type="Proteomes" id="UP000199256">
    <property type="component" value="Unassembled WGS sequence"/>
</dbReference>
<dbReference type="RefSeq" id="WP_090255604.1">
    <property type="nucleotide sequence ID" value="NZ_FOAA01000023.1"/>
</dbReference>
<evidence type="ECO:0000256" key="1">
    <source>
        <dbReference type="SAM" id="MobiDB-lite"/>
    </source>
</evidence>
<evidence type="ECO:0000313" key="2">
    <source>
        <dbReference type="EMBL" id="SEL59434.1"/>
    </source>
</evidence>
<dbReference type="InterPro" id="IPR025528">
    <property type="entry name" value="BrnA_antitoxin"/>
</dbReference>
<dbReference type="STRING" id="1396821.SAMN05444515_1237"/>
<gene>
    <name evidence="2" type="ORF">SAMN05444515_1237</name>
</gene>
<feature type="region of interest" description="Disordered" evidence="1">
    <location>
        <begin position="1"/>
        <end position="27"/>
    </location>
</feature>
<name>A0A1H7RHW9_9GAMM</name>
<proteinExistence type="predicted"/>
<reference evidence="3" key="1">
    <citation type="submission" date="2016-10" db="EMBL/GenBank/DDBJ databases">
        <authorList>
            <person name="Varghese N."/>
            <person name="Submissions S."/>
        </authorList>
    </citation>
    <scope>NUCLEOTIDE SEQUENCE [LARGE SCALE GENOMIC DNA]</scope>
    <source>
        <strain evidence="3">DSM 241</strain>
    </source>
</reference>
<accession>A0A1H7RHW9</accession>
<dbReference type="Pfam" id="PF14384">
    <property type="entry name" value="BrnA_antitoxin"/>
    <property type="match status" value="1"/>
</dbReference>
<evidence type="ECO:0000313" key="3">
    <source>
        <dbReference type="Proteomes" id="UP000199256"/>
    </source>
</evidence>
<protein>
    <submittedName>
        <fullName evidence="2">BrnA antitoxin of type II toxin-antitoxin system</fullName>
    </submittedName>
</protein>
<dbReference type="OrthoDB" id="9796641at2"/>